<dbReference type="InterPro" id="IPR027965">
    <property type="entry name" value="SPMIP10"/>
</dbReference>
<name>A0A3Q3EQ06_9LABR</name>
<reference evidence="1" key="1">
    <citation type="submission" date="2025-08" db="UniProtKB">
        <authorList>
            <consortium name="Ensembl"/>
        </authorList>
    </citation>
    <scope>IDENTIFICATION</scope>
</reference>
<evidence type="ECO:0000313" key="2">
    <source>
        <dbReference type="Proteomes" id="UP000261660"/>
    </source>
</evidence>
<organism evidence="1 2">
    <name type="scientific">Labrus bergylta</name>
    <name type="common">ballan wrasse</name>
    <dbReference type="NCBI Taxonomy" id="56723"/>
    <lineage>
        <taxon>Eukaryota</taxon>
        <taxon>Metazoa</taxon>
        <taxon>Chordata</taxon>
        <taxon>Craniata</taxon>
        <taxon>Vertebrata</taxon>
        <taxon>Euteleostomi</taxon>
        <taxon>Actinopterygii</taxon>
        <taxon>Neopterygii</taxon>
        <taxon>Teleostei</taxon>
        <taxon>Neoteleostei</taxon>
        <taxon>Acanthomorphata</taxon>
        <taxon>Eupercaria</taxon>
        <taxon>Labriformes</taxon>
        <taxon>Labridae</taxon>
        <taxon>Labrus</taxon>
    </lineage>
</organism>
<evidence type="ECO:0000313" key="1">
    <source>
        <dbReference type="Ensembl" id="ENSLBEP00000008212.1"/>
    </source>
</evidence>
<dbReference type="STRING" id="56723.ENSLBEP00000008212"/>
<dbReference type="Proteomes" id="UP000261660">
    <property type="component" value="Unplaced"/>
</dbReference>
<reference evidence="1" key="2">
    <citation type="submission" date="2025-09" db="UniProtKB">
        <authorList>
            <consortium name="Ensembl"/>
        </authorList>
    </citation>
    <scope>IDENTIFICATION</scope>
</reference>
<dbReference type="Pfam" id="PF14983">
    <property type="entry name" value="SPMIP10-like"/>
    <property type="match status" value="1"/>
</dbReference>
<sequence length="139" mass="15834">MKGLAPSEDVPALPISYITYHMALSSHCIQKGITTFNRPRRSCSHIPTFSAQHPMIPKLYVMPWKQDMKNQRVLMKNAALAGIPVVPLEESLCLSGQERLCHSQDSTHLKRNLEELQFFVLPHWLHFSRPEVAPCDGFL</sequence>
<keyword evidence="2" id="KW-1185">Reference proteome</keyword>
<dbReference type="Ensembl" id="ENSLBET00000008620.1">
    <property type="protein sequence ID" value="ENSLBEP00000008212.1"/>
    <property type="gene ID" value="ENSLBEG00000006334.1"/>
</dbReference>
<dbReference type="InParanoid" id="A0A3Q3EQ06"/>
<dbReference type="PANTHER" id="PTHR35247">
    <property type="entry name" value="TESTIS-EXPRESSED PROTEIN 43"/>
    <property type="match status" value="1"/>
</dbReference>
<proteinExistence type="predicted"/>
<dbReference type="PANTHER" id="PTHR35247:SF1">
    <property type="entry name" value="TESTIS-EXPRESSED PROTEIN 43"/>
    <property type="match status" value="1"/>
</dbReference>
<accession>A0A3Q3EQ06</accession>
<protein>
    <recommendedName>
        <fullName evidence="3">Testis expressed 43</fullName>
    </recommendedName>
</protein>
<dbReference type="AlphaFoldDB" id="A0A3Q3EQ06"/>
<dbReference type="GeneTree" id="ENSGT00940000171252"/>
<evidence type="ECO:0008006" key="3">
    <source>
        <dbReference type="Google" id="ProtNLM"/>
    </source>
</evidence>